<dbReference type="RefSeq" id="WP_254153326.1">
    <property type="nucleotide sequence ID" value="NZ_JAHESD010000014.1"/>
</dbReference>
<dbReference type="Proteomes" id="UP000772618">
    <property type="component" value="Unassembled WGS sequence"/>
</dbReference>
<sequence length="62" mass="7083">MEKIKNGDPVIYKDRKGTIYGKPRENKYRGVLYTVKIGDEYVKATLSELSLEKESAQIPHLA</sequence>
<dbReference type="EMBL" id="JAHESD010000014">
    <property type="protein sequence ID" value="MBT1703361.1"/>
    <property type="molecule type" value="Genomic_DNA"/>
</dbReference>
<keyword evidence="2" id="KW-1185">Reference proteome</keyword>
<reference evidence="1 2" key="1">
    <citation type="submission" date="2021-05" db="EMBL/GenBank/DDBJ databases">
        <title>A Polyphasic approach of four new species of the genus Ohtaekwangia: Ohtaekwangia histidinii sp. nov., Ohtaekwangia cretensis sp. nov., Ohtaekwangia indiensis sp. nov., Ohtaekwangia reichenbachii sp. nov. from diverse environment.</title>
        <authorList>
            <person name="Octaviana S."/>
        </authorList>
    </citation>
    <scope>NUCLEOTIDE SEQUENCE [LARGE SCALE GENOMIC DNA]</scope>
    <source>
        <strain evidence="1 2">PWU20</strain>
    </source>
</reference>
<name>A0ABS5VQE7_9BACT</name>
<gene>
    <name evidence="1" type="ORF">KK060_08730</name>
</gene>
<protein>
    <submittedName>
        <fullName evidence="1">Uncharacterized protein</fullName>
    </submittedName>
</protein>
<comment type="caution">
    <text evidence="1">The sequence shown here is derived from an EMBL/GenBank/DDBJ whole genome shotgun (WGS) entry which is preliminary data.</text>
</comment>
<evidence type="ECO:0000313" key="1">
    <source>
        <dbReference type="EMBL" id="MBT1703361.1"/>
    </source>
</evidence>
<evidence type="ECO:0000313" key="2">
    <source>
        <dbReference type="Proteomes" id="UP000772618"/>
    </source>
</evidence>
<accession>A0ABS5VQE7</accession>
<proteinExistence type="predicted"/>
<organism evidence="1 2">
    <name type="scientific">Chryseosolibacter indicus</name>
    <dbReference type="NCBI Taxonomy" id="2782351"/>
    <lineage>
        <taxon>Bacteria</taxon>
        <taxon>Pseudomonadati</taxon>
        <taxon>Bacteroidota</taxon>
        <taxon>Cytophagia</taxon>
        <taxon>Cytophagales</taxon>
        <taxon>Chryseotaleaceae</taxon>
        <taxon>Chryseosolibacter</taxon>
    </lineage>
</organism>